<reference evidence="5 6" key="1">
    <citation type="submission" date="2020-08" db="EMBL/GenBank/DDBJ databases">
        <title>Genomic Encyclopedia of Type Strains, Phase III (KMG-III): the genomes of soil and plant-associated and newly described type strains.</title>
        <authorList>
            <person name="Whitman W."/>
        </authorList>
    </citation>
    <scope>NUCLEOTIDE SEQUENCE [LARGE SCALE GENOMIC DNA]</scope>
    <source>
        <strain evidence="5 6">CECT 8960</strain>
    </source>
</reference>
<dbReference type="GO" id="GO:0003677">
    <property type="term" value="F:DNA binding"/>
    <property type="evidence" value="ECO:0007669"/>
    <property type="project" value="UniProtKB-KW"/>
</dbReference>
<sequence length="269" mass="28897">MTESSWKVVVDRDRLMITSDSFTFTTTGTDPMHVEGVLADLQSAVRDTYGQYCGLSQAAEMVAERWGFLIVRDLLVGSKTVAELAEGLPRMSSEVLHRRLKEMAYCGIVQVVDQGEGAGEGDQTRYELTPYGLAAEDALLAFGRWGAAALATPRPDDIVTDSSLMVALKATFLPDKADGPPVCYEVHIGSHVLNIRIADGRLEVGAGPLPGADAVLDFGFALLPLMNGEVTADEVLASGKVGVTGDTVHLHRFVRMFQLPRLPAPKVPA</sequence>
<feature type="domain" description="HTH hxlR-type" evidence="4">
    <location>
        <begin position="53"/>
        <end position="154"/>
    </location>
</feature>
<evidence type="ECO:0000256" key="3">
    <source>
        <dbReference type="ARBA" id="ARBA00023163"/>
    </source>
</evidence>
<dbReference type="SUPFAM" id="SSF55718">
    <property type="entry name" value="SCP-like"/>
    <property type="match status" value="1"/>
</dbReference>
<accession>A0A7W7Q9K7</accession>
<protein>
    <submittedName>
        <fullName evidence="5">DNA-binding HxlR family transcriptional regulator</fullName>
    </submittedName>
</protein>
<evidence type="ECO:0000256" key="1">
    <source>
        <dbReference type="ARBA" id="ARBA00023015"/>
    </source>
</evidence>
<evidence type="ECO:0000259" key="4">
    <source>
        <dbReference type="PROSITE" id="PS51118"/>
    </source>
</evidence>
<proteinExistence type="predicted"/>
<dbReference type="EMBL" id="JACHJQ010000006">
    <property type="protein sequence ID" value="MBB4909393.1"/>
    <property type="molecule type" value="Genomic_DNA"/>
</dbReference>
<dbReference type="InterPro" id="IPR002577">
    <property type="entry name" value="HTH_HxlR"/>
</dbReference>
<dbReference type="Gene3D" id="1.10.10.10">
    <property type="entry name" value="Winged helix-like DNA-binding domain superfamily/Winged helix DNA-binding domain"/>
    <property type="match status" value="1"/>
</dbReference>
<keyword evidence="6" id="KW-1185">Reference proteome</keyword>
<dbReference type="Gene3D" id="3.30.1050.10">
    <property type="entry name" value="SCP2 sterol-binding domain"/>
    <property type="match status" value="1"/>
</dbReference>
<dbReference type="RefSeq" id="WP_184813506.1">
    <property type="nucleotide sequence ID" value="NZ_JACHJQ010000006.1"/>
</dbReference>
<evidence type="ECO:0000313" key="5">
    <source>
        <dbReference type="EMBL" id="MBB4909393.1"/>
    </source>
</evidence>
<evidence type="ECO:0000313" key="6">
    <source>
        <dbReference type="Proteomes" id="UP000520767"/>
    </source>
</evidence>
<gene>
    <name evidence="5" type="ORF">FHR82_005651</name>
</gene>
<keyword evidence="1" id="KW-0805">Transcription regulation</keyword>
<dbReference type="InterPro" id="IPR036388">
    <property type="entry name" value="WH-like_DNA-bd_sf"/>
</dbReference>
<dbReference type="Pfam" id="PF01638">
    <property type="entry name" value="HxlR"/>
    <property type="match status" value="1"/>
</dbReference>
<dbReference type="PANTHER" id="PTHR33204:SF18">
    <property type="entry name" value="TRANSCRIPTIONAL REGULATORY PROTEIN"/>
    <property type="match status" value="1"/>
</dbReference>
<evidence type="ECO:0000256" key="2">
    <source>
        <dbReference type="ARBA" id="ARBA00023125"/>
    </source>
</evidence>
<organism evidence="5 6">
    <name type="scientific">Actinophytocola algeriensis</name>
    <dbReference type="NCBI Taxonomy" id="1768010"/>
    <lineage>
        <taxon>Bacteria</taxon>
        <taxon>Bacillati</taxon>
        <taxon>Actinomycetota</taxon>
        <taxon>Actinomycetes</taxon>
        <taxon>Pseudonocardiales</taxon>
        <taxon>Pseudonocardiaceae</taxon>
    </lineage>
</organism>
<keyword evidence="3" id="KW-0804">Transcription</keyword>
<dbReference type="InterPro" id="IPR036390">
    <property type="entry name" value="WH_DNA-bd_sf"/>
</dbReference>
<dbReference type="SUPFAM" id="SSF46785">
    <property type="entry name" value="Winged helix' DNA-binding domain"/>
    <property type="match status" value="1"/>
</dbReference>
<comment type="caution">
    <text evidence="5">The sequence shown here is derived from an EMBL/GenBank/DDBJ whole genome shotgun (WGS) entry which is preliminary data.</text>
</comment>
<dbReference type="Proteomes" id="UP000520767">
    <property type="component" value="Unassembled WGS sequence"/>
</dbReference>
<dbReference type="AlphaFoldDB" id="A0A7W7Q9K7"/>
<name>A0A7W7Q9K7_9PSEU</name>
<dbReference type="PROSITE" id="PS51118">
    <property type="entry name" value="HTH_HXLR"/>
    <property type="match status" value="1"/>
</dbReference>
<dbReference type="InterPro" id="IPR036527">
    <property type="entry name" value="SCP2_sterol-bd_dom_sf"/>
</dbReference>
<dbReference type="PANTHER" id="PTHR33204">
    <property type="entry name" value="TRANSCRIPTIONAL REGULATOR, MARR FAMILY"/>
    <property type="match status" value="1"/>
</dbReference>
<keyword evidence="2 5" id="KW-0238">DNA-binding</keyword>